<protein>
    <recommendedName>
        <fullName evidence="4">DUF4283 domain-containing protein</fullName>
    </recommendedName>
</protein>
<evidence type="ECO:0000313" key="2">
    <source>
        <dbReference type="EMBL" id="TKW28836.1"/>
    </source>
</evidence>
<proteinExistence type="predicted"/>
<evidence type="ECO:0008006" key="4">
    <source>
        <dbReference type="Google" id="ProtNLM"/>
    </source>
</evidence>
<gene>
    <name evidence="2" type="ORF">SEVIR_3G354600v2</name>
</gene>
<dbReference type="PANTHER" id="PTHR33170:SF40">
    <property type="entry name" value="OS04G0557100 PROTEIN"/>
    <property type="match status" value="1"/>
</dbReference>
<evidence type="ECO:0000313" key="3">
    <source>
        <dbReference type="Proteomes" id="UP000298652"/>
    </source>
</evidence>
<dbReference type="AlphaFoldDB" id="A0A4V6DAA5"/>
<dbReference type="Gramene" id="TKW28836">
    <property type="protein sequence ID" value="TKW28836"/>
    <property type="gene ID" value="SEVIR_3G354600v2"/>
</dbReference>
<evidence type="ECO:0000256" key="1">
    <source>
        <dbReference type="SAM" id="MobiDB-lite"/>
    </source>
</evidence>
<organism evidence="2 3">
    <name type="scientific">Setaria viridis</name>
    <name type="common">Green bristlegrass</name>
    <name type="synonym">Setaria italica subsp. viridis</name>
    <dbReference type="NCBI Taxonomy" id="4556"/>
    <lineage>
        <taxon>Eukaryota</taxon>
        <taxon>Viridiplantae</taxon>
        <taxon>Streptophyta</taxon>
        <taxon>Embryophyta</taxon>
        <taxon>Tracheophyta</taxon>
        <taxon>Spermatophyta</taxon>
        <taxon>Magnoliopsida</taxon>
        <taxon>Liliopsida</taxon>
        <taxon>Poales</taxon>
        <taxon>Poaceae</taxon>
        <taxon>PACMAD clade</taxon>
        <taxon>Panicoideae</taxon>
        <taxon>Panicodae</taxon>
        <taxon>Paniceae</taxon>
        <taxon>Cenchrinae</taxon>
        <taxon>Setaria</taxon>
    </lineage>
</organism>
<reference evidence="2" key="1">
    <citation type="submission" date="2019-03" db="EMBL/GenBank/DDBJ databases">
        <title>WGS assembly of Setaria viridis.</title>
        <authorList>
            <person name="Huang P."/>
            <person name="Jenkins J."/>
            <person name="Grimwood J."/>
            <person name="Barry K."/>
            <person name="Healey A."/>
            <person name="Mamidi S."/>
            <person name="Sreedasyam A."/>
            <person name="Shu S."/>
            <person name="Feldman M."/>
            <person name="Wu J."/>
            <person name="Yu Y."/>
            <person name="Chen C."/>
            <person name="Johnson J."/>
            <person name="Rokhsar D."/>
            <person name="Baxter I."/>
            <person name="Schmutz J."/>
            <person name="Brutnell T."/>
            <person name="Kellogg E."/>
        </authorList>
    </citation>
    <scope>NUCLEOTIDE SEQUENCE [LARGE SCALE GENOMIC DNA]</scope>
</reference>
<dbReference type="OMA" id="KETIFEW"/>
<dbReference type="EMBL" id="CM016554">
    <property type="protein sequence ID" value="TKW28836.1"/>
    <property type="molecule type" value="Genomic_DNA"/>
</dbReference>
<dbReference type="Proteomes" id="UP000298652">
    <property type="component" value="Chromosome 3"/>
</dbReference>
<name>A0A4V6DAA5_SETVI</name>
<feature type="compositionally biased region" description="Acidic residues" evidence="1">
    <location>
        <begin position="186"/>
        <end position="202"/>
    </location>
</feature>
<keyword evidence="3" id="KW-1185">Reference proteome</keyword>
<feature type="region of interest" description="Disordered" evidence="1">
    <location>
        <begin position="181"/>
        <end position="207"/>
    </location>
</feature>
<dbReference type="PANTHER" id="PTHR33170">
    <property type="entry name" value="DUF4283 DOMAIN-CONTAINING PROTEIN-RELATED"/>
    <property type="match status" value="1"/>
</dbReference>
<accession>A0A4V6DAA5</accession>
<sequence>MAKKDSKAVVISLEGGKLTKEEVQRQLERIFPGKWVWELKEHEEDTFLTKFPSKIELQRAIAFGGADIRGADVPMGSIIKFEMWHEKETGFLLPKVWVIVFGIRKDLRELLDLWAVGSMLGSTQTVDMETTRKSDFGCIFVAVLNPSLIPARLDVVIGDHYFQLEFEVEKAGMDENGKETIFEWNGDGDGEEEVEEEEEELRDGEKGKKAEAILDISTEVIGEIADRIMEEEEEGQLNETMDGVVSNQGEDKEMEQAARIPEATLSQVHCSPRLQRSNDENTLVKAKQIGVNFGVSEKNRCDNVQQLFRSELGKEKVEQDAVEQPWVIS</sequence>